<accession>A0A8D5FY10</accession>
<keyword evidence="4" id="KW-0049">Antioxidant</keyword>
<dbReference type="RefSeq" id="WP_221764764.1">
    <property type="nucleotide sequence ID" value="NZ_AP024110.1"/>
</dbReference>
<proteinExistence type="inferred from homology"/>
<evidence type="ECO:0000259" key="5">
    <source>
        <dbReference type="PROSITE" id="PS51352"/>
    </source>
</evidence>
<dbReference type="InterPro" id="IPR036249">
    <property type="entry name" value="Thioredoxin-like_sf"/>
</dbReference>
<keyword evidence="7" id="KW-1185">Reference proteome</keyword>
<dbReference type="GO" id="GO:0045454">
    <property type="term" value="P:cell redox homeostasis"/>
    <property type="evidence" value="ECO:0007669"/>
    <property type="project" value="TreeGrafter"/>
</dbReference>
<feature type="domain" description="Thioredoxin" evidence="5">
    <location>
        <begin position="1"/>
        <end position="174"/>
    </location>
</feature>
<sequence>MVTTVPNIVFKTRVRDESVGGENPFRWQDVTTADIFKGKKIVIVALPGAFTPTCSSTHLPGFDAKYQEFIAQGIDEIYCLSVNDAFTMFQWGKNLGVKHVKMLPDGNGDFTRMMGMLVKKENLGFGDRSWRYSMLVDDQKIVKIFEEPGKADNFGADPFEVSDADTILNFIKQK</sequence>
<dbReference type="InterPro" id="IPR013740">
    <property type="entry name" value="Redoxin"/>
</dbReference>
<dbReference type="Proteomes" id="UP000826722">
    <property type="component" value="Chromosome"/>
</dbReference>
<dbReference type="AlphaFoldDB" id="A0A8D5FY10"/>
<dbReference type="GO" id="GO:0008379">
    <property type="term" value="F:thioredoxin peroxidase activity"/>
    <property type="evidence" value="ECO:0007669"/>
    <property type="project" value="InterPro"/>
</dbReference>
<evidence type="ECO:0000256" key="1">
    <source>
        <dbReference type="ARBA" id="ARBA00022559"/>
    </source>
</evidence>
<dbReference type="InterPro" id="IPR013766">
    <property type="entry name" value="Thioredoxin_domain"/>
</dbReference>
<dbReference type="PANTHER" id="PTHR10430">
    <property type="entry name" value="PEROXIREDOXIN"/>
    <property type="match status" value="1"/>
</dbReference>
<dbReference type="CDD" id="cd03013">
    <property type="entry name" value="PRX5_like"/>
    <property type="match status" value="1"/>
</dbReference>
<dbReference type="PROSITE" id="PS51352">
    <property type="entry name" value="THIOREDOXIN_2"/>
    <property type="match status" value="1"/>
</dbReference>
<dbReference type="SUPFAM" id="SSF52833">
    <property type="entry name" value="Thioredoxin-like"/>
    <property type="match status" value="1"/>
</dbReference>
<name>A0A8D5FY10_9PROT</name>
<evidence type="ECO:0000313" key="7">
    <source>
        <dbReference type="Proteomes" id="UP000826722"/>
    </source>
</evidence>
<comment type="similarity">
    <text evidence="4">Belongs to the peroxiredoxin family. Prx5 subfamily.</text>
</comment>
<keyword evidence="2 4" id="KW-0560">Oxidoreductase</keyword>
<reference evidence="6" key="1">
    <citation type="journal article" date="2021" name="Arch. Microbiol.">
        <title>Methyloradius palustris gen. nov., sp. nov., a methanol-oxidizing bacterium isolated from snow.</title>
        <authorList>
            <person name="Miyadera T."/>
            <person name="Kojima H."/>
            <person name="Fukui M."/>
        </authorList>
    </citation>
    <scope>NUCLEOTIDE SEQUENCE</scope>
    <source>
        <strain evidence="6">Zm11</strain>
    </source>
</reference>
<keyword evidence="4" id="KW-0676">Redox-active center</keyword>
<keyword evidence="1 4" id="KW-0575">Peroxidase</keyword>
<dbReference type="EMBL" id="AP024110">
    <property type="protein sequence ID" value="BCM24214.1"/>
    <property type="molecule type" value="Genomic_DNA"/>
</dbReference>
<dbReference type="Gene3D" id="3.40.30.10">
    <property type="entry name" value="Glutaredoxin"/>
    <property type="match status" value="1"/>
</dbReference>
<dbReference type="PANTHER" id="PTHR10430:SF16">
    <property type="entry name" value="PEROXIREDOXIN-5, MITOCHONDRIAL"/>
    <property type="match status" value="1"/>
</dbReference>
<gene>
    <name evidence="6" type="ORF">ZMTM_04730</name>
</gene>
<dbReference type="EC" id="1.11.1.27" evidence="4"/>
<feature type="active site" description="Cysteine sulfenic acid (-SOH) intermediate" evidence="3">
    <location>
        <position position="54"/>
    </location>
</feature>
<organism evidence="6 7">
    <name type="scientific">Methyloradius palustris</name>
    <dbReference type="NCBI Taxonomy" id="2778876"/>
    <lineage>
        <taxon>Bacteria</taxon>
        <taxon>Pseudomonadati</taxon>
        <taxon>Pseudomonadota</taxon>
        <taxon>Betaproteobacteria</taxon>
        <taxon>Nitrosomonadales</taxon>
        <taxon>Methylophilaceae</taxon>
        <taxon>Methyloradius</taxon>
    </lineage>
</organism>
<comment type="function">
    <text evidence="4">Thiol-specific peroxidase that catalyzes the reduction of hydrogen peroxide and organic hydroperoxides to water and alcohols, respectively. Plays a role in cell protection against oxidative stress by detoxifying peroxides.</text>
</comment>
<dbReference type="GO" id="GO:0034599">
    <property type="term" value="P:cellular response to oxidative stress"/>
    <property type="evidence" value="ECO:0007669"/>
    <property type="project" value="InterPro"/>
</dbReference>
<dbReference type="InterPro" id="IPR037944">
    <property type="entry name" value="PRX5-like"/>
</dbReference>
<evidence type="ECO:0000313" key="6">
    <source>
        <dbReference type="EMBL" id="BCM24214.1"/>
    </source>
</evidence>
<dbReference type="KEGG" id="mpau:ZMTM_04730"/>
<evidence type="ECO:0000256" key="2">
    <source>
        <dbReference type="ARBA" id="ARBA00023002"/>
    </source>
</evidence>
<dbReference type="Pfam" id="PF08534">
    <property type="entry name" value="Redoxin"/>
    <property type="match status" value="1"/>
</dbReference>
<dbReference type="GO" id="GO:0005737">
    <property type="term" value="C:cytoplasm"/>
    <property type="evidence" value="ECO:0007669"/>
    <property type="project" value="TreeGrafter"/>
</dbReference>
<comment type="catalytic activity">
    <reaction evidence="4">
        <text>a hydroperoxide + 2 glutathione = an alcohol + glutathione disulfide + H2O</text>
        <dbReference type="Rhea" id="RHEA:62632"/>
        <dbReference type="ChEBI" id="CHEBI:15377"/>
        <dbReference type="ChEBI" id="CHEBI:30879"/>
        <dbReference type="ChEBI" id="CHEBI:35924"/>
        <dbReference type="ChEBI" id="CHEBI:57925"/>
        <dbReference type="ChEBI" id="CHEBI:58297"/>
        <dbReference type="EC" id="1.11.1.27"/>
    </reaction>
</comment>
<evidence type="ECO:0000256" key="3">
    <source>
        <dbReference type="PIRSR" id="PIRSR637944-1"/>
    </source>
</evidence>
<dbReference type="GO" id="GO:0042744">
    <property type="term" value="P:hydrogen peroxide catabolic process"/>
    <property type="evidence" value="ECO:0007669"/>
    <property type="project" value="TreeGrafter"/>
</dbReference>
<protein>
    <recommendedName>
        <fullName evidence="4">Glutathione-dependent peroxiredoxin</fullName>
        <ecNumber evidence="4">1.11.1.27</ecNumber>
    </recommendedName>
</protein>
<evidence type="ECO:0000256" key="4">
    <source>
        <dbReference type="RuleBase" id="RU366011"/>
    </source>
</evidence>